<sequence length="32" mass="4007">MRKEFLSPKSFLILDKMVKMEEICREKQKCWM</sequence>
<evidence type="ECO:0000313" key="1">
    <source>
        <dbReference type="EMBL" id="JAE35758.1"/>
    </source>
</evidence>
<protein>
    <submittedName>
        <fullName evidence="1">Uncharacterized protein</fullName>
    </submittedName>
</protein>
<accession>A0A0A9HS56</accession>
<dbReference type="EMBL" id="GBRH01162138">
    <property type="protein sequence ID" value="JAE35758.1"/>
    <property type="molecule type" value="Transcribed_RNA"/>
</dbReference>
<reference evidence="1" key="1">
    <citation type="submission" date="2014-09" db="EMBL/GenBank/DDBJ databases">
        <authorList>
            <person name="Magalhaes I.L.F."/>
            <person name="Oliveira U."/>
            <person name="Santos F.R."/>
            <person name="Vidigal T.H.D.A."/>
            <person name="Brescovit A.D."/>
            <person name="Santos A.J."/>
        </authorList>
    </citation>
    <scope>NUCLEOTIDE SEQUENCE</scope>
    <source>
        <tissue evidence="1">Shoot tissue taken approximately 20 cm above the soil surface</tissue>
    </source>
</reference>
<name>A0A0A9HS56_ARUDO</name>
<proteinExistence type="predicted"/>
<organism evidence="1">
    <name type="scientific">Arundo donax</name>
    <name type="common">Giant reed</name>
    <name type="synonym">Donax arundinaceus</name>
    <dbReference type="NCBI Taxonomy" id="35708"/>
    <lineage>
        <taxon>Eukaryota</taxon>
        <taxon>Viridiplantae</taxon>
        <taxon>Streptophyta</taxon>
        <taxon>Embryophyta</taxon>
        <taxon>Tracheophyta</taxon>
        <taxon>Spermatophyta</taxon>
        <taxon>Magnoliopsida</taxon>
        <taxon>Liliopsida</taxon>
        <taxon>Poales</taxon>
        <taxon>Poaceae</taxon>
        <taxon>PACMAD clade</taxon>
        <taxon>Arundinoideae</taxon>
        <taxon>Arundineae</taxon>
        <taxon>Arundo</taxon>
    </lineage>
</organism>
<dbReference type="AlphaFoldDB" id="A0A0A9HS56"/>
<reference evidence="1" key="2">
    <citation type="journal article" date="2015" name="Data Brief">
        <title>Shoot transcriptome of the giant reed, Arundo donax.</title>
        <authorList>
            <person name="Barrero R.A."/>
            <person name="Guerrero F.D."/>
            <person name="Moolhuijzen P."/>
            <person name="Goolsby J.A."/>
            <person name="Tidwell J."/>
            <person name="Bellgard S.E."/>
            <person name="Bellgard M.I."/>
        </authorList>
    </citation>
    <scope>NUCLEOTIDE SEQUENCE</scope>
    <source>
        <tissue evidence="1">Shoot tissue taken approximately 20 cm above the soil surface</tissue>
    </source>
</reference>